<dbReference type="GO" id="GO:0004364">
    <property type="term" value="F:glutathione transferase activity"/>
    <property type="evidence" value="ECO:0007669"/>
    <property type="project" value="UniProtKB-EC"/>
</dbReference>
<evidence type="ECO:0000313" key="8">
    <source>
        <dbReference type="EMBL" id="GMS93293.1"/>
    </source>
</evidence>
<dbReference type="Pfam" id="PF02798">
    <property type="entry name" value="GST_N"/>
    <property type="match status" value="1"/>
</dbReference>
<gene>
    <name evidence="8" type="ORF">PENTCL1PPCAC_15468</name>
</gene>
<comment type="caution">
    <text evidence="8">The sequence shown here is derived from an EMBL/GenBank/DDBJ whole genome shotgun (WGS) entry which is preliminary data.</text>
</comment>
<dbReference type="SUPFAM" id="SSF52833">
    <property type="entry name" value="Thioredoxin-like"/>
    <property type="match status" value="1"/>
</dbReference>
<dbReference type="InterPro" id="IPR050213">
    <property type="entry name" value="GST_superfamily"/>
</dbReference>
<dbReference type="FunFam" id="3.40.30.10:FF:000189">
    <property type="entry name" value="Glutathione S-Transferase"/>
    <property type="match status" value="1"/>
</dbReference>
<dbReference type="EMBL" id="BTSX01000004">
    <property type="protein sequence ID" value="GMS93293.1"/>
    <property type="molecule type" value="Genomic_DNA"/>
</dbReference>
<comment type="catalytic activity">
    <reaction evidence="4">
        <text>RX + glutathione = an S-substituted glutathione + a halide anion + H(+)</text>
        <dbReference type="Rhea" id="RHEA:16437"/>
        <dbReference type="ChEBI" id="CHEBI:15378"/>
        <dbReference type="ChEBI" id="CHEBI:16042"/>
        <dbReference type="ChEBI" id="CHEBI:17792"/>
        <dbReference type="ChEBI" id="CHEBI:57925"/>
        <dbReference type="ChEBI" id="CHEBI:90779"/>
        <dbReference type="EC" id="2.5.1.18"/>
    </reaction>
</comment>
<dbReference type="PROSITE" id="PS50404">
    <property type="entry name" value="GST_NTER"/>
    <property type="match status" value="1"/>
</dbReference>
<feature type="domain" description="GST C-terminal" evidence="7">
    <location>
        <begin position="82"/>
        <end position="206"/>
    </location>
</feature>
<evidence type="ECO:0000256" key="3">
    <source>
        <dbReference type="ARBA" id="ARBA00038317"/>
    </source>
</evidence>
<evidence type="ECO:0000256" key="5">
    <source>
        <dbReference type="ARBA" id="ARBA00078118"/>
    </source>
</evidence>
<dbReference type="InterPro" id="IPR040079">
    <property type="entry name" value="Glutathione_S-Trfase"/>
</dbReference>
<dbReference type="PROSITE" id="PS50405">
    <property type="entry name" value="GST_CTER"/>
    <property type="match status" value="1"/>
</dbReference>
<evidence type="ECO:0000256" key="4">
    <source>
        <dbReference type="ARBA" id="ARBA00047960"/>
    </source>
</evidence>
<dbReference type="GO" id="GO:0006749">
    <property type="term" value="P:glutathione metabolic process"/>
    <property type="evidence" value="ECO:0007669"/>
    <property type="project" value="TreeGrafter"/>
</dbReference>
<comment type="similarity">
    <text evidence="3">Belongs to the GST superfamily. Sigma family.</text>
</comment>
<accession>A0AAV5TFE1</accession>
<dbReference type="PANTHER" id="PTHR11571:SF224">
    <property type="entry name" value="HEMATOPOIETIC PROSTAGLANDIN D SYNTHASE"/>
    <property type="match status" value="1"/>
</dbReference>
<evidence type="ECO:0000259" key="6">
    <source>
        <dbReference type="PROSITE" id="PS50404"/>
    </source>
</evidence>
<dbReference type="Gene3D" id="1.20.1050.10">
    <property type="match status" value="1"/>
</dbReference>
<dbReference type="InterPro" id="IPR004045">
    <property type="entry name" value="Glutathione_S-Trfase_N"/>
</dbReference>
<dbReference type="PANTHER" id="PTHR11571">
    <property type="entry name" value="GLUTATHIONE S-TRANSFERASE"/>
    <property type="match status" value="1"/>
</dbReference>
<dbReference type="FunFam" id="1.20.1050.10:FF:000031">
    <property type="entry name" value="Glutathione S-Transferase"/>
    <property type="match status" value="1"/>
</dbReference>
<dbReference type="Pfam" id="PF14497">
    <property type="entry name" value="GST_C_3"/>
    <property type="match status" value="1"/>
</dbReference>
<feature type="domain" description="GST N-terminal" evidence="6">
    <location>
        <begin position="3"/>
        <end position="80"/>
    </location>
</feature>
<dbReference type="SUPFAM" id="SSF47616">
    <property type="entry name" value="GST C-terminal domain-like"/>
    <property type="match status" value="1"/>
</dbReference>
<evidence type="ECO:0000259" key="7">
    <source>
        <dbReference type="PROSITE" id="PS50405"/>
    </source>
</evidence>
<dbReference type="GO" id="GO:0005737">
    <property type="term" value="C:cytoplasm"/>
    <property type="evidence" value="ECO:0007669"/>
    <property type="project" value="UniProtKB-ARBA"/>
</dbReference>
<dbReference type="SFLD" id="SFLDG00363">
    <property type="entry name" value="AMPS_(cytGST):_Alpha-__Mu-__Pi"/>
    <property type="match status" value="1"/>
</dbReference>
<keyword evidence="2" id="KW-0808">Transferase</keyword>
<dbReference type="InterPro" id="IPR036282">
    <property type="entry name" value="Glutathione-S-Trfase_C_sf"/>
</dbReference>
<dbReference type="SFLD" id="SFLDS00019">
    <property type="entry name" value="Glutathione_Transferase_(cytos"/>
    <property type="match status" value="1"/>
</dbReference>
<name>A0AAV5TFE1_9BILA</name>
<sequence length="206" mass="23794">TMLRYKLIYFQIRGRGEVARQLFYLTGVPFQDVRISMDEWPAFKTKTPFGVLPVLEVDGQPIPQSFAIYRYLAKQFEFAGDSPFEALWVDTIADQHKEYFSQIKPAFFFEGSEEEKEQIMKHVAEPARDKYYPLLEKVTPDNGSNGHFVGASLTWVDLLIAEHVSILLSQSPQFLNNYPTVLSTVNEVLSTPKLKEWIDKRPYTAF</sequence>
<dbReference type="SFLD" id="SFLDG01205">
    <property type="entry name" value="AMPS.1"/>
    <property type="match status" value="1"/>
</dbReference>
<protein>
    <recommendedName>
        <fullName evidence="1">glutathione transferase</fullName>
        <ecNumber evidence="1">2.5.1.18</ecNumber>
    </recommendedName>
    <alternativeName>
        <fullName evidence="5">GST class-sigma</fullName>
    </alternativeName>
</protein>
<dbReference type="Proteomes" id="UP001432027">
    <property type="component" value="Unassembled WGS sequence"/>
</dbReference>
<dbReference type="InterPro" id="IPR010987">
    <property type="entry name" value="Glutathione-S-Trfase_C-like"/>
</dbReference>
<dbReference type="EC" id="2.5.1.18" evidence="1"/>
<dbReference type="AlphaFoldDB" id="A0AAV5TFE1"/>
<organism evidence="8 9">
    <name type="scientific">Pristionchus entomophagus</name>
    <dbReference type="NCBI Taxonomy" id="358040"/>
    <lineage>
        <taxon>Eukaryota</taxon>
        <taxon>Metazoa</taxon>
        <taxon>Ecdysozoa</taxon>
        <taxon>Nematoda</taxon>
        <taxon>Chromadorea</taxon>
        <taxon>Rhabditida</taxon>
        <taxon>Rhabditina</taxon>
        <taxon>Diplogasteromorpha</taxon>
        <taxon>Diplogasteroidea</taxon>
        <taxon>Neodiplogasteridae</taxon>
        <taxon>Pristionchus</taxon>
    </lineage>
</organism>
<dbReference type="CDD" id="cd03039">
    <property type="entry name" value="GST_N_Sigma_like"/>
    <property type="match status" value="1"/>
</dbReference>
<evidence type="ECO:0000313" key="9">
    <source>
        <dbReference type="Proteomes" id="UP001432027"/>
    </source>
</evidence>
<evidence type="ECO:0000256" key="2">
    <source>
        <dbReference type="ARBA" id="ARBA00022679"/>
    </source>
</evidence>
<dbReference type="InterPro" id="IPR036249">
    <property type="entry name" value="Thioredoxin-like_sf"/>
</dbReference>
<evidence type="ECO:0000256" key="1">
    <source>
        <dbReference type="ARBA" id="ARBA00012452"/>
    </source>
</evidence>
<keyword evidence="9" id="KW-1185">Reference proteome</keyword>
<dbReference type="CDD" id="cd03192">
    <property type="entry name" value="GST_C_Sigma_like"/>
    <property type="match status" value="1"/>
</dbReference>
<feature type="non-terminal residue" evidence="8">
    <location>
        <position position="1"/>
    </location>
</feature>
<dbReference type="InterPro" id="IPR004046">
    <property type="entry name" value="GST_C"/>
</dbReference>
<dbReference type="Gene3D" id="3.40.30.10">
    <property type="entry name" value="Glutaredoxin"/>
    <property type="match status" value="1"/>
</dbReference>
<reference evidence="8" key="1">
    <citation type="submission" date="2023-10" db="EMBL/GenBank/DDBJ databases">
        <title>Genome assembly of Pristionchus species.</title>
        <authorList>
            <person name="Yoshida K."/>
            <person name="Sommer R.J."/>
        </authorList>
    </citation>
    <scope>NUCLEOTIDE SEQUENCE</scope>
    <source>
        <strain evidence="8">RS0144</strain>
    </source>
</reference>
<proteinExistence type="inferred from homology"/>